<feature type="repeat" description="ANK" evidence="1">
    <location>
        <begin position="537"/>
        <end position="569"/>
    </location>
</feature>
<sequence>MWSHQYDENLSANPFFKEINENHSDIIEESAIQNWVICVPRIGTVEPEEISSEVILDHILVCPKELGEYPFFTLTKKRICVENKQIITNSDNSKAITDILFEETFYYNKSSKFIVWCIDRPLFFKHKFCDSHSSKNLIILHDCIDFLWCESLSHNILDSIKNVVSTFKTNYQLEIENLQTQKEIIGCLFSQCLQICFKNDVLKEKCRLNEPFMENLKVAVETYMQYCLGKRLMFSINTISHHKDGHLNKIIRNSSHVQYKHLGIDSDFADVISSAKNELKQINTYWTILDKVECLKKTLKCILESGNVVKNCITSDNVLQILAFLILKLNVNNWYANLTYIKEFKLSTENSDRIEYCIASFEAAVEFVSSSEFWSIKTNTHEEVIDFLEKKIESGEAKTLSVEKQSLKNLCHPLCSCSNCRSISKCEIWSDCFGDLNECFLICAANAGKCDVVEYLLNRGVNVDYSDCSGKTALHYAASKGLQNVVLLLVNKNCNVNQLDNEKNTPLHLASLNGHENCIKALIYSSPEVDINATNSFGDSPLILATRWGYLDLVKILLENGASVSIKNKRNQTVFDVSPNFYITRTCEKYSARQLKKIDRTTESDSTYPTNAVAHLKDGCNSHGVRPKTTEEFKKIDLLLKSIENNDLPLTCFYLGYTNTATVERGKCHPLCLCDQCMIADRPDADRIANQSINVNMCDASGRTALHVAAEFGRTDILRLLLDNGALPNAKTFRTLRTPLHVACMEGRIRTVRELLKCGDCAVDEQDADGNTALSYACEKGDAKIAEVLLCNGADCNRKNLAGKSALSLSEESMQYGIYRLLKNNVQNMMERNVRVSSAEDDFF</sequence>
<evidence type="ECO:0000256" key="1">
    <source>
        <dbReference type="PROSITE-ProRule" id="PRU00023"/>
    </source>
</evidence>
<feature type="repeat" description="ANK" evidence="1">
    <location>
        <begin position="469"/>
        <end position="501"/>
    </location>
</feature>
<dbReference type="Proteomes" id="UP001153712">
    <property type="component" value="Chromosome 2"/>
</dbReference>
<feature type="repeat" description="ANK" evidence="1">
    <location>
        <begin position="701"/>
        <end position="733"/>
    </location>
</feature>
<organism evidence="3 4">
    <name type="scientific">Phyllotreta striolata</name>
    <name type="common">Striped flea beetle</name>
    <name type="synonym">Crioceris striolata</name>
    <dbReference type="NCBI Taxonomy" id="444603"/>
    <lineage>
        <taxon>Eukaryota</taxon>
        <taxon>Metazoa</taxon>
        <taxon>Ecdysozoa</taxon>
        <taxon>Arthropoda</taxon>
        <taxon>Hexapoda</taxon>
        <taxon>Insecta</taxon>
        <taxon>Pterygota</taxon>
        <taxon>Neoptera</taxon>
        <taxon>Endopterygota</taxon>
        <taxon>Coleoptera</taxon>
        <taxon>Polyphaga</taxon>
        <taxon>Cucujiformia</taxon>
        <taxon>Chrysomeloidea</taxon>
        <taxon>Chrysomelidae</taxon>
        <taxon>Galerucinae</taxon>
        <taxon>Alticini</taxon>
        <taxon>Phyllotreta</taxon>
    </lineage>
</organism>
<dbReference type="Pfam" id="PF12796">
    <property type="entry name" value="Ank_2"/>
    <property type="match status" value="2"/>
</dbReference>
<protein>
    <recommendedName>
        <fullName evidence="2">VPS9 domain-containing protein</fullName>
    </recommendedName>
</protein>
<reference evidence="3" key="1">
    <citation type="submission" date="2022-01" db="EMBL/GenBank/DDBJ databases">
        <authorList>
            <person name="King R."/>
        </authorList>
    </citation>
    <scope>NUCLEOTIDE SEQUENCE</scope>
</reference>
<dbReference type="PROSITE" id="PS50297">
    <property type="entry name" value="ANK_REP_REGION"/>
    <property type="match status" value="6"/>
</dbReference>
<dbReference type="GO" id="GO:0048812">
    <property type="term" value="P:neuron projection morphogenesis"/>
    <property type="evidence" value="ECO:0007669"/>
    <property type="project" value="TreeGrafter"/>
</dbReference>
<name>A0A9N9TM81_PHYSR</name>
<dbReference type="GO" id="GO:0045022">
    <property type="term" value="P:early endosome to late endosome transport"/>
    <property type="evidence" value="ECO:0007669"/>
    <property type="project" value="TreeGrafter"/>
</dbReference>
<dbReference type="AlphaFoldDB" id="A0A9N9TM81"/>
<feature type="repeat" description="ANK" evidence="1">
    <location>
        <begin position="769"/>
        <end position="801"/>
    </location>
</feature>
<accession>A0A9N9TM81</accession>
<dbReference type="Pfam" id="PF02204">
    <property type="entry name" value="VPS9"/>
    <property type="match status" value="1"/>
</dbReference>
<dbReference type="Gene3D" id="1.20.1050.80">
    <property type="entry name" value="VPS9 domain"/>
    <property type="match status" value="1"/>
</dbReference>
<dbReference type="InterPro" id="IPR036770">
    <property type="entry name" value="Ankyrin_rpt-contain_sf"/>
</dbReference>
<dbReference type="InterPro" id="IPR051248">
    <property type="entry name" value="UPF0507/Ank_repeat_27"/>
</dbReference>
<dbReference type="Pfam" id="PF00023">
    <property type="entry name" value="Ank"/>
    <property type="match status" value="1"/>
</dbReference>
<feature type="repeat" description="ANK" evidence="1">
    <location>
        <begin position="502"/>
        <end position="534"/>
    </location>
</feature>
<dbReference type="GO" id="GO:0097422">
    <property type="term" value="C:tubular endosome"/>
    <property type="evidence" value="ECO:0007669"/>
    <property type="project" value="TreeGrafter"/>
</dbReference>
<dbReference type="InterPro" id="IPR037191">
    <property type="entry name" value="VPS9_dom_sf"/>
</dbReference>
<dbReference type="GO" id="GO:0000149">
    <property type="term" value="F:SNARE binding"/>
    <property type="evidence" value="ECO:0007669"/>
    <property type="project" value="TreeGrafter"/>
</dbReference>
<dbReference type="GO" id="GO:0005886">
    <property type="term" value="C:plasma membrane"/>
    <property type="evidence" value="ECO:0007669"/>
    <property type="project" value="TreeGrafter"/>
</dbReference>
<gene>
    <name evidence="3" type="ORF">PHYEVI_LOCUS4923</name>
</gene>
<keyword evidence="1" id="KW-0040">ANK repeat</keyword>
<evidence type="ECO:0000313" key="3">
    <source>
        <dbReference type="EMBL" id="CAG9858534.1"/>
    </source>
</evidence>
<dbReference type="PANTHER" id="PTHR24170:SF2">
    <property type="entry name" value="ANKYRIN REPEAT DOMAIN-CONTAINING PROTEIN 27"/>
    <property type="match status" value="1"/>
</dbReference>
<evidence type="ECO:0000313" key="4">
    <source>
        <dbReference type="Proteomes" id="UP001153712"/>
    </source>
</evidence>
<dbReference type="SMART" id="SM00248">
    <property type="entry name" value="ANK"/>
    <property type="match status" value="7"/>
</dbReference>
<feature type="domain" description="VPS9" evidence="2">
    <location>
        <begin position="241"/>
        <end position="377"/>
    </location>
</feature>
<dbReference type="PROSITE" id="PS50088">
    <property type="entry name" value="ANK_REPEAT"/>
    <property type="match status" value="6"/>
</dbReference>
<dbReference type="Pfam" id="PF13637">
    <property type="entry name" value="Ank_4"/>
    <property type="match status" value="1"/>
</dbReference>
<dbReference type="SUPFAM" id="SSF48403">
    <property type="entry name" value="Ankyrin repeat"/>
    <property type="match status" value="1"/>
</dbReference>
<dbReference type="GO" id="GO:0005769">
    <property type="term" value="C:early endosome"/>
    <property type="evidence" value="ECO:0007669"/>
    <property type="project" value="TreeGrafter"/>
</dbReference>
<dbReference type="Gene3D" id="1.25.40.20">
    <property type="entry name" value="Ankyrin repeat-containing domain"/>
    <property type="match status" value="2"/>
</dbReference>
<dbReference type="InterPro" id="IPR003123">
    <property type="entry name" value="VPS9"/>
</dbReference>
<dbReference type="PRINTS" id="PR01415">
    <property type="entry name" value="ANKYRIN"/>
</dbReference>
<evidence type="ECO:0000259" key="2">
    <source>
        <dbReference type="PROSITE" id="PS51205"/>
    </source>
</evidence>
<dbReference type="EMBL" id="OU900095">
    <property type="protein sequence ID" value="CAG9858534.1"/>
    <property type="molecule type" value="Genomic_DNA"/>
</dbReference>
<dbReference type="GO" id="GO:0043005">
    <property type="term" value="C:neuron projection"/>
    <property type="evidence" value="ECO:0007669"/>
    <property type="project" value="TreeGrafter"/>
</dbReference>
<dbReference type="PANTHER" id="PTHR24170">
    <property type="entry name" value="ANKYRIN REPEAT DOMAIN-CONTAINING PROTEIN 27"/>
    <property type="match status" value="1"/>
</dbReference>
<dbReference type="SUPFAM" id="SSF109993">
    <property type="entry name" value="VPS9 domain"/>
    <property type="match status" value="1"/>
</dbReference>
<dbReference type="GO" id="GO:0030133">
    <property type="term" value="C:transport vesicle"/>
    <property type="evidence" value="ECO:0007669"/>
    <property type="project" value="TreeGrafter"/>
</dbReference>
<feature type="repeat" description="ANK" evidence="1">
    <location>
        <begin position="735"/>
        <end position="759"/>
    </location>
</feature>
<dbReference type="OrthoDB" id="411646at2759"/>
<dbReference type="GO" id="GO:0005770">
    <property type="term" value="C:late endosome"/>
    <property type="evidence" value="ECO:0007669"/>
    <property type="project" value="TreeGrafter"/>
</dbReference>
<dbReference type="SMART" id="SM00167">
    <property type="entry name" value="VPS9"/>
    <property type="match status" value="1"/>
</dbReference>
<dbReference type="PROSITE" id="PS51205">
    <property type="entry name" value="VPS9"/>
    <property type="match status" value="1"/>
</dbReference>
<proteinExistence type="predicted"/>
<dbReference type="GO" id="GO:0005085">
    <property type="term" value="F:guanyl-nucleotide exchange factor activity"/>
    <property type="evidence" value="ECO:0007669"/>
    <property type="project" value="TreeGrafter"/>
</dbReference>
<dbReference type="InterPro" id="IPR002110">
    <property type="entry name" value="Ankyrin_rpt"/>
</dbReference>
<keyword evidence="4" id="KW-1185">Reference proteome</keyword>